<sequence>MVEPTAIAEISPFLAGNFAPVHQEITSTNLKVIGKIPPELRGSFVRNGPNPQFDPLGMYHWFDGDGMLHGVEIKDSQATYRNRYVKTAGFMKEHQAGKALYGGILGPRDLEPELSFKNVSNTALVWHHQQLLSLWEGGEPYLIDVPSLDTVGSQTFEGKLNTPFTAHPKVDPVTGEMMFIGYNMITPPFLHYGIVSADGKLSKLVPIELPVGVMMHDFAITEHYSIFPNLPLTFRPEKMAKGEAAFQFESHTPSYFGILPRHGEPDSIRWFETNSCFIYHTLNAYEEGDEVILLACRMEATSVLGMVNDPEMANKNDIPFLTRWRFNLRDNSVKEEILDDVPSEFPTLNPAYVGRKNRYGYSMTIKPDELPLWDGIIKYDLETGNSWRYQYGLGRYGGEAVFAPNPLGSSEDDGWLITFVYDQSTDSSELVILAAQNLEYEPVARVLIPQRVPYGFHGLWVPQS</sequence>
<dbReference type="OrthoDB" id="6636843at2"/>
<dbReference type="EMBL" id="CP002198">
    <property type="protein sequence ID" value="ADN16658.1"/>
    <property type="molecule type" value="Genomic_DNA"/>
</dbReference>
<evidence type="ECO:0000256" key="4">
    <source>
        <dbReference type="ARBA" id="ARBA00023004"/>
    </source>
</evidence>
<reference evidence="7" key="1">
    <citation type="journal article" date="2011" name="MBio">
        <title>Novel metabolic attributes of the genus Cyanothece, comprising a group of unicellular nitrogen-fixing Cyanobacteria.</title>
        <authorList>
            <person name="Bandyopadhyay A."/>
            <person name="Elvitigala T."/>
            <person name="Welsh E."/>
            <person name="Stockel J."/>
            <person name="Liberton M."/>
            <person name="Min H."/>
            <person name="Sherman L.A."/>
            <person name="Pakrasi H.B."/>
        </authorList>
    </citation>
    <scope>NUCLEOTIDE SEQUENCE [LARGE SCALE GENOMIC DNA]</scope>
    <source>
        <strain evidence="7">PCC 7822</strain>
    </source>
</reference>
<dbReference type="PANTHER" id="PTHR10543">
    <property type="entry name" value="BETA-CAROTENE DIOXYGENASE"/>
    <property type="match status" value="1"/>
</dbReference>
<keyword evidence="7" id="KW-1185">Reference proteome</keyword>
<gene>
    <name evidence="6" type="ordered locus">Cyan7822_4755</name>
</gene>
<keyword evidence="6" id="KW-0223">Dioxygenase</keyword>
<feature type="binding site" evidence="5">
    <location>
        <position position="216"/>
    </location>
    <ligand>
        <name>Fe cation</name>
        <dbReference type="ChEBI" id="CHEBI:24875"/>
        <note>catalytic</note>
    </ligand>
</feature>
<organism evidence="6 7">
    <name type="scientific">Gloeothece verrucosa (strain PCC 7822)</name>
    <name type="common">Cyanothece sp. (strain PCC 7822)</name>
    <dbReference type="NCBI Taxonomy" id="497965"/>
    <lineage>
        <taxon>Bacteria</taxon>
        <taxon>Bacillati</taxon>
        <taxon>Cyanobacteriota</taxon>
        <taxon>Cyanophyceae</taxon>
        <taxon>Oscillatoriophycideae</taxon>
        <taxon>Chroococcales</taxon>
        <taxon>Aphanothecaceae</taxon>
        <taxon>Gloeothece</taxon>
        <taxon>Gloeothece verrucosa</taxon>
    </lineage>
</organism>
<dbReference type="AlphaFoldDB" id="E0UFG4"/>
<dbReference type="Proteomes" id="UP000008206">
    <property type="component" value="Chromosome"/>
</dbReference>
<evidence type="ECO:0000256" key="5">
    <source>
        <dbReference type="PIRSR" id="PIRSR604294-1"/>
    </source>
</evidence>
<name>E0UFG4_GLOV7</name>
<dbReference type="GO" id="GO:0016121">
    <property type="term" value="P:carotene catabolic process"/>
    <property type="evidence" value="ECO:0007669"/>
    <property type="project" value="TreeGrafter"/>
</dbReference>
<comment type="similarity">
    <text evidence="1">Belongs to the carotenoid oxygenase family.</text>
</comment>
<evidence type="ECO:0000313" key="6">
    <source>
        <dbReference type="EMBL" id="ADN16658.1"/>
    </source>
</evidence>
<dbReference type="HOGENOM" id="CLU_016472_0_2_3"/>
<evidence type="ECO:0000256" key="1">
    <source>
        <dbReference type="ARBA" id="ARBA00006787"/>
    </source>
</evidence>
<dbReference type="STRING" id="497965.Cyan7822_4755"/>
<dbReference type="InterPro" id="IPR004294">
    <property type="entry name" value="Carotenoid_Oase"/>
</dbReference>
<keyword evidence="3 6" id="KW-0560">Oxidoreductase</keyword>
<proteinExistence type="inferred from homology"/>
<feature type="binding site" evidence="5">
    <location>
        <position position="457"/>
    </location>
    <ligand>
        <name>Fe cation</name>
        <dbReference type="ChEBI" id="CHEBI:24875"/>
        <note>catalytic</note>
    </ligand>
</feature>
<dbReference type="RefSeq" id="WP_013324698.1">
    <property type="nucleotide sequence ID" value="NC_014501.1"/>
</dbReference>
<comment type="cofactor">
    <cofactor evidence="5">
        <name>Fe(2+)</name>
        <dbReference type="ChEBI" id="CHEBI:29033"/>
    </cofactor>
    <text evidence="5">Binds 1 Fe(2+) ion per subunit.</text>
</comment>
<evidence type="ECO:0000256" key="3">
    <source>
        <dbReference type="ARBA" id="ARBA00023002"/>
    </source>
</evidence>
<keyword evidence="4 5" id="KW-0408">Iron</keyword>
<dbReference type="GO" id="GO:0045549">
    <property type="term" value="F:9-cis-epoxycarotenoid dioxygenase activity"/>
    <property type="evidence" value="ECO:0007669"/>
    <property type="project" value="UniProtKB-EC"/>
</dbReference>
<feature type="binding site" evidence="5">
    <location>
        <position position="167"/>
    </location>
    <ligand>
        <name>Fe cation</name>
        <dbReference type="ChEBI" id="CHEBI:24875"/>
        <note>catalytic</note>
    </ligand>
</feature>
<accession>E0UFG4</accession>
<dbReference type="PANTHER" id="PTHR10543:SF89">
    <property type="entry name" value="CAROTENOID 9,10(9',10')-CLEAVAGE DIOXYGENASE 1"/>
    <property type="match status" value="1"/>
</dbReference>
<evidence type="ECO:0000313" key="7">
    <source>
        <dbReference type="Proteomes" id="UP000008206"/>
    </source>
</evidence>
<keyword evidence="2 5" id="KW-0479">Metal-binding</keyword>
<feature type="binding site" evidence="5">
    <location>
        <position position="280"/>
    </location>
    <ligand>
        <name>Fe cation</name>
        <dbReference type="ChEBI" id="CHEBI:24875"/>
        <note>catalytic</note>
    </ligand>
</feature>
<dbReference type="KEGG" id="cyj:Cyan7822_4755"/>
<dbReference type="EC" id="1.13.11.51" evidence="6"/>
<protein>
    <submittedName>
        <fullName evidence="6">9-cis-epoxycarotenoid dioxygenase</fullName>
        <ecNumber evidence="6">1.13.11.51</ecNumber>
    </submittedName>
</protein>
<dbReference type="eggNOG" id="COG3670">
    <property type="taxonomic scope" value="Bacteria"/>
</dbReference>
<evidence type="ECO:0000256" key="2">
    <source>
        <dbReference type="ARBA" id="ARBA00022723"/>
    </source>
</evidence>
<dbReference type="Pfam" id="PF03055">
    <property type="entry name" value="RPE65"/>
    <property type="match status" value="1"/>
</dbReference>
<dbReference type="GO" id="GO:0046872">
    <property type="term" value="F:metal ion binding"/>
    <property type="evidence" value="ECO:0007669"/>
    <property type="project" value="UniProtKB-KW"/>
</dbReference>